<dbReference type="GO" id="GO:0015483">
    <property type="term" value="F:long-chain fatty acid transporting porin activity"/>
    <property type="evidence" value="ECO:0007669"/>
    <property type="project" value="TreeGrafter"/>
</dbReference>
<keyword evidence="3" id="KW-1134">Transmembrane beta strand</keyword>
<accession>A0A1X9NIU1</accession>
<dbReference type="STRING" id="716816.BST96_17565"/>
<protein>
    <recommendedName>
        <fullName evidence="11">Aromatic hydrocarbon degradation protein</fullName>
    </recommendedName>
</protein>
<keyword evidence="10" id="KW-1185">Reference proteome</keyword>
<dbReference type="GO" id="GO:0009279">
    <property type="term" value="C:cell outer membrane"/>
    <property type="evidence" value="ECO:0007669"/>
    <property type="project" value="UniProtKB-SubCell"/>
</dbReference>
<evidence type="ECO:0000313" key="9">
    <source>
        <dbReference type="EMBL" id="ARN75755.1"/>
    </source>
</evidence>
<evidence type="ECO:0000256" key="4">
    <source>
        <dbReference type="ARBA" id="ARBA00022692"/>
    </source>
</evidence>
<evidence type="ECO:0000313" key="10">
    <source>
        <dbReference type="Proteomes" id="UP000193450"/>
    </source>
</evidence>
<dbReference type="Gene3D" id="2.40.160.60">
    <property type="entry name" value="Outer membrane protein transport protein (OMPP1/FadL/TodX)"/>
    <property type="match status" value="1"/>
</dbReference>
<keyword evidence="6" id="KW-0472">Membrane</keyword>
<evidence type="ECO:0008006" key="11">
    <source>
        <dbReference type="Google" id="ProtNLM"/>
    </source>
</evidence>
<comment type="similarity">
    <text evidence="2">Belongs to the OmpP1/FadL family.</text>
</comment>
<evidence type="ECO:0000256" key="1">
    <source>
        <dbReference type="ARBA" id="ARBA00004571"/>
    </source>
</evidence>
<dbReference type="Pfam" id="PF03349">
    <property type="entry name" value="Toluene_X"/>
    <property type="match status" value="1"/>
</dbReference>
<gene>
    <name evidence="9" type="ORF">BST96_17565</name>
</gene>
<name>A0A1X9NIU1_9GAMM</name>
<dbReference type="AlphaFoldDB" id="A0A1X9NIU1"/>
<evidence type="ECO:0000256" key="6">
    <source>
        <dbReference type="ARBA" id="ARBA00023136"/>
    </source>
</evidence>
<organism evidence="9 10">
    <name type="scientific">Oceanicoccus sagamiensis</name>
    <dbReference type="NCBI Taxonomy" id="716816"/>
    <lineage>
        <taxon>Bacteria</taxon>
        <taxon>Pseudomonadati</taxon>
        <taxon>Pseudomonadota</taxon>
        <taxon>Gammaproteobacteria</taxon>
        <taxon>Cellvibrionales</taxon>
        <taxon>Spongiibacteraceae</taxon>
        <taxon>Oceanicoccus</taxon>
    </lineage>
</organism>
<dbReference type="PANTHER" id="PTHR35093:SF8">
    <property type="entry name" value="OUTER MEMBRANE PROTEIN NMB0088-RELATED"/>
    <property type="match status" value="1"/>
</dbReference>
<sequence length="414" mass="44241">MLKLAKAGAIVPLIILSEAASAGGLWLNEYGTPAMGRARAGAAAGVDDASAVLHNPASITRLEKRQSMATGGIIYNRTDFDVKRGSIANGDKAGSDAGGVLPTGSGFYVEPNFNDKWSWGLSAGGLAGTGLDYSSDWVGRYQAERVELLTLAFAGTLAYEVSDKLSIGISPQIVYGALEVDIAVPDLVTSQPDSSAEIDGDDMVLGYMLGVMYTISDDTRLGLTYQSEWDFEFDGDLNRAPGANPSAVSIETELPLAAFVRLALTHRLNDTIGLHATVGWDDWSTLDKVNLSTDNLGASIAANWDDTYHYAVGIDYRVSPEWVLSTGLAYDTNPVSLDDRNAQLPVDRQMRYAFGAQYNQDKPFSMGGQLVYADLGKAGLNGVGDRTGPGLGFEGEFTTNEAFFLSINAKWILE</sequence>
<dbReference type="InterPro" id="IPR005017">
    <property type="entry name" value="OMPP1/FadL/TodX"/>
</dbReference>
<dbReference type="Proteomes" id="UP000193450">
    <property type="component" value="Chromosome"/>
</dbReference>
<keyword evidence="4" id="KW-0812">Transmembrane</keyword>
<dbReference type="KEGG" id="osg:BST96_17565"/>
<feature type="signal peptide" evidence="8">
    <location>
        <begin position="1"/>
        <end position="22"/>
    </location>
</feature>
<evidence type="ECO:0000256" key="3">
    <source>
        <dbReference type="ARBA" id="ARBA00022452"/>
    </source>
</evidence>
<evidence type="ECO:0000256" key="5">
    <source>
        <dbReference type="ARBA" id="ARBA00022729"/>
    </source>
</evidence>
<evidence type="ECO:0000256" key="2">
    <source>
        <dbReference type="ARBA" id="ARBA00008163"/>
    </source>
</evidence>
<dbReference type="RefSeq" id="WP_169714035.1">
    <property type="nucleotide sequence ID" value="NZ_CP019343.1"/>
</dbReference>
<dbReference type="PANTHER" id="PTHR35093">
    <property type="entry name" value="OUTER MEMBRANE PROTEIN NMB0088-RELATED"/>
    <property type="match status" value="1"/>
</dbReference>
<feature type="chain" id="PRO_5012507894" description="Aromatic hydrocarbon degradation protein" evidence="8">
    <location>
        <begin position="23"/>
        <end position="414"/>
    </location>
</feature>
<proteinExistence type="inferred from homology"/>
<keyword evidence="5 8" id="KW-0732">Signal</keyword>
<evidence type="ECO:0000256" key="7">
    <source>
        <dbReference type="ARBA" id="ARBA00023237"/>
    </source>
</evidence>
<dbReference type="SUPFAM" id="SSF56935">
    <property type="entry name" value="Porins"/>
    <property type="match status" value="1"/>
</dbReference>
<comment type="subcellular location">
    <subcellularLocation>
        <location evidence="1">Cell outer membrane</location>
        <topology evidence="1">Multi-pass membrane protein</topology>
    </subcellularLocation>
</comment>
<evidence type="ECO:0000256" key="8">
    <source>
        <dbReference type="SAM" id="SignalP"/>
    </source>
</evidence>
<keyword evidence="7" id="KW-0998">Cell outer membrane</keyword>
<dbReference type="EMBL" id="CP019343">
    <property type="protein sequence ID" value="ARN75755.1"/>
    <property type="molecule type" value="Genomic_DNA"/>
</dbReference>
<reference evidence="9 10" key="1">
    <citation type="submission" date="2016-11" db="EMBL/GenBank/DDBJ databases">
        <title>Trade-off between light-utilization and light-protection in marine flavobacteria.</title>
        <authorList>
            <person name="Kumagai Y."/>
        </authorList>
    </citation>
    <scope>NUCLEOTIDE SEQUENCE [LARGE SCALE GENOMIC DNA]</scope>
    <source>
        <strain evidence="9 10">NBRC 107125</strain>
    </source>
</reference>